<feature type="transmembrane region" description="Helical" evidence="7">
    <location>
        <begin position="153"/>
        <end position="175"/>
    </location>
</feature>
<feature type="transmembrane region" description="Helical" evidence="7">
    <location>
        <begin position="47"/>
        <end position="71"/>
    </location>
</feature>
<feature type="transmembrane region" description="Helical" evidence="7">
    <location>
        <begin position="222"/>
        <end position="241"/>
    </location>
</feature>
<keyword evidence="4 7" id="KW-0812">Transmembrane</keyword>
<evidence type="ECO:0000256" key="2">
    <source>
        <dbReference type="ARBA" id="ARBA00007400"/>
    </source>
</evidence>
<dbReference type="Pfam" id="PF01757">
    <property type="entry name" value="Acyl_transf_3"/>
    <property type="match status" value="1"/>
</dbReference>
<feature type="transmembrane region" description="Helical" evidence="7">
    <location>
        <begin position="253"/>
        <end position="270"/>
    </location>
</feature>
<feature type="transmembrane region" description="Helical" evidence="7">
    <location>
        <begin position="313"/>
        <end position="335"/>
    </location>
</feature>
<keyword evidence="9" id="KW-0808">Transferase</keyword>
<protein>
    <submittedName>
        <fullName evidence="9">Acyltransferase family protein</fullName>
    </submittedName>
</protein>
<comment type="similarity">
    <text evidence="2">Belongs to the acyltransferase 3 family.</text>
</comment>
<feature type="domain" description="Acyltransferase 3" evidence="8">
    <location>
        <begin position="8"/>
        <end position="332"/>
    </location>
</feature>
<proteinExistence type="inferred from homology"/>
<feature type="transmembrane region" description="Helical" evidence="7">
    <location>
        <begin position="12"/>
        <end position="35"/>
    </location>
</feature>
<reference evidence="10" key="1">
    <citation type="journal article" date="2019" name="Int. J. Syst. Evol. Microbiol.">
        <title>The Global Catalogue of Microorganisms (GCM) 10K type strain sequencing project: providing services to taxonomists for standard genome sequencing and annotation.</title>
        <authorList>
            <consortium name="The Broad Institute Genomics Platform"/>
            <consortium name="The Broad Institute Genome Sequencing Center for Infectious Disease"/>
            <person name="Wu L."/>
            <person name="Ma J."/>
        </authorList>
    </citation>
    <scope>NUCLEOTIDE SEQUENCE [LARGE SCALE GENOMIC DNA]</scope>
    <source>
        <strain evidence="10">CECT 7184</strain>
    </source>
</reference>
<evidence type="ECO:0000259" key="8">
    <source>
        <dbReference type="Pfam" id="PF01757"/>
    </source>
</evidence>
<evidence type="ECO:0000256" key="5">
    <source>
        <dbReference type="ARBA" id="ARBA00022989"/>
    </source>
</evidence>
<comment type="caution">
    <text evidence="9">The sequence shown here is derived from an EMBL/GenBank/DDBJ whole genome shotgun (WGS) entry which is preliminary data.</text>
</comment>
<dbReference type="EMBL" id="JBHSOZ010000002">
    <property type="protein sequence ID" value="MFC5711470.1"/>
    <property type="molecule type" value="Genomic_DNA"/>
</dbReference>
<gene>
    <name evidence="9" type="ORF">ACFPU1_01605</name>
</gene>
<evidence type="ECO:0000256" key="6">
    <source>
        <dbReference type="ARBA" id="ARBA00023136"/>
    </source>
</evidence>
<dbReference type="PANTHER" id="PTHR40074">
    <property type="entry name" value="O-ACETYLTRANSFERASE WECH"/>
    <property type="match status" value="1"/>
</dbReference>
<evidence type="ECO:0000256" key="1">
    <source>
        <dbReference type="ARBA" id="ARBA00004651"/>
    </source>
</evidence>
<organism evidence="9 10">
    <name type="scientific">Thalassorhabdus alkalitolerans</name>
    <dbReference type="NCBI Taxonomy" id="2282697"/>
    <lineage>
        <taxon>Bacteria</taxon>
        <taxon>Bacillati</taxon>
        <taxon>Bacillota</taxon>
        <taxon>Bacilli</taxon>
        <taxon>Bacillales</taxon>
        <taxon>Bacillaceae</taxon>
        <taxon>Thalassorhabdus</taxon>
    </lineage>
</organism>
<feature type="transmembrane region" description="Helical" evidence="7">
    <location>
        <begin position="118"/>
        <end position="141"/>
    </location>
</feature>
<accession>A0ABW0YJB1</accession>
<keyword evidence="9" id="KW-0012">Acyltransferase</keyword>
<dbReference type="RefSeq" id="WP_385937772.1">
    <property type="nucleotide sequence ID" value="NZ_JBHSOZ010000002.1"/>
</dbReference>
<dbReference type="Proteomes" id="UP001596142">
    <property type="component" value="Unassembled WGS sequence"/>
</dbReference>
<keyword evidence="6 7" id="KW-0472">Membrane</keyword>
<comment type="subcellular location">
    <subcellularLocation>
        <location evidence="1">Cell membrane</location>
        <topology evidence="1">Multi-pass membrane protein</topology>
    </subcellularLocation>
</comment>
<keyword evidence="10" id="KW-1185">Reference proteome</keyword>
<feature type="transmembrane region" description="Helical" evidence="7">
    <location>
        <begin position="83"/>
        <end position="106"/>
    </location>
</feature>
<evidence type="ECO:0000313" key="9">
    <source>
        <dbReference type="EMBL" id="MFC5711470.1"/>
    </source>
</evidence>
<sequence>MSKKKVVNEINYIRAFACLSIVFIHAVTVAINSVAISGELRSWMQTFQVALMFATPLFILISEFLLAYAYPKQVPKNFFAKRIQFILLPYISIGLIYGLFDIWYAGGSLSLAGYWDKVWNILVLGSWYGYFVLIIFQFYILHKLFAKHLYKANPLMILSISFFINAAYLSIFYFMDPVAGISERFWERHSIIPFPGWVFYFTAAYYAGKNFDQVKAWLQKNIVWLTAGGAGLLMFIVFNHRAGIVTDVSSKRVDLLLYTCVVMALLYYVFTKVKPFPKWAVLISNYSFSIYLIHFMILRAIRKLTDQSVDMNLAVYTLLLFFVGVIGSIVIAYMMNKLPFGSYVVGKVNRIKYTPPVQREELQRPKAS</sequence>
<evidence type="ECO:0000256" key="4">
    <source>
        <dbReference type="ARBA" id="ARBA00022692"/>
    </source>
</evidence>
<keyword evidence="3" id="KW-1003">Cell membrane</keyword>
<evidence type="ECO:0000256" key="3">
    <source>
        <dbReference type="ARBA" id="ARBA00022475"/>
    </source>
</evidence>
<keyword evidence="5 7" id="KW-1133">Transmembrane helix</keyword>
<evidence type="ECO:0000256" key="7">
    <source>
        <dbReference type="SAM" id="Phobius"/>
    </source>
</evidence>
<dbReference type="GO" id="GO:0016746">
    <property type="term" value="F:acyltransferase activity"/>
    <property type="evidence" value="ECO:0007669"/>
    <property type="project" value="UniProtKB-KW"/>
</dbReference>
<evidence type="ECO:0000313" key="10">
    <source>
        <dbReference type="Proteomes" id="UP001596142"/>
    </source>
</evidence>
<dbReference type="InterPro" id="IPR002656">
    <property type="entry name" value="Acyl_transf_3_dom"/>
</dbReference>
<feature type="transmembrane region" description="Helical" evidence="7">
    <location>
        <begin position="282"/>
        <end position="301"/>
    </location>
</feature>
<name>A0ABW0YJB1_9BACI</name>
<dbReference type="PANTHER" id="PTHR40074:SF2">
    <property type="entry name" value="O-ACETYLTRANSFERASE WECH"/>
    <property type="match status" value="1"/>
</dbReference>